<dbReference type="PANTHER" id="PTHR37919">
    <property type="entry name" value="PROTEIN CBG05606"/>
    <property type="match status" value="1"/>
</dbReference>
<keyword evidence="2" id="KW-0472">Membrane</keyword>
<sequence length="325" mass="34736">MEAGGAEAEAGAEVPELVPQQEECAWEGAESGDGTLRWHLREAADQTANFDFDDAARQLWLAVAMCAGFLILAAVLPPIPAAGAEEAKKEKEREAPPTRSPRTTKILPAWVLWWLAVSAVICLWDASYVLLRPWSASQQLWAPYEAYARVDRRYGVDESDAFNKAQSLINIAEVFLGLIAVARARRIGRGDASAVALALFACAATCSKTVCYFIVEACGGLEYISHNTPQTALALFVLPSSIWIVVPALAFSAITSNISKELALTATDNAPTALPAAEPDANTRTDSKKTKKASAGESKARKKKEARARAPSTEEASAVTASTDA</sequence>
<name>A0A7R9U055_9VIRI</name>
<evidence type="ECO:0000256" key="1">
    <source>
        <dbReference type="SAM" id="MobiDB-lite"/>
    </source>
</evidence>
<feature type="transmembrane region" description="Helical" evidence="2">
    <location>
        <begin position="235"/>
        <end position="254"/>
    </location>
</feature>
<protein>
    <recommendedName>
        <fullName evidence="4">EXPERA domain-containing protein</fullName>
    </recommendedName>
</protein>
<keyword evidence="2" id="KW-0812">Transmembrane</keyword>
<accession>A0A7R9U055</accession>
<gene>
    <name evidence="3" type="ORF">PCOL08062_LOCUS11817</name>
</gene>
<dbReference type="AlphaFoldDB" id="A0A7R9U055"/>
<feature type="transmembrane region" description="Helical" evidence="2">
    <location>
        <begin position="59"/>
        <end position="79"/>
    </location>
</feature>
<reference evidence="3" key="1">
    <citation type="submission" date="2021-01" db="EMBL/GenBank/DDBJ databases">
        <authorList>
            <person name="Corre E."/>
            <person name="Pelletier E."/>
            <person name="Niang G."/>
            <person name="Scheremetjew M."/>
            <person name="Finn R."/>
            <person name="Kale V."/>
            <person name="Holt S."/>
            <person name="Cochrane G."/>
            <person name="Meng A."/>
            <person name="Brown T."/>
            <person name="Cohen L."/>
        </authorList>
    </citation>
    <scope>NUCLEOTIDE SEQUENCE</scope>
    <source>
        <strain evidence="3">CCMP1413</strain>
    </source>
</reference>
<evidence type="ECO:0000313" key="3">
    <source>
        <dbReference type="EMBL" id="CAD8250285.1"/>
    </source>
</evidence>
<evidence type="ECO:0000256" key="2">
    <source>
        <dbReference type="SAM" id="Phobius"/>
    </source>
</evidence>
<dbReference type="PANTHER" id="PTHR37919:SF2">
    <property type="entry name" value="EXPERA DOMAIN-CONTAINING PROTEIN"/>
    <property type="match status" value="1"/>
</dbReference>
<feature type="transmembrane region" description="Helical" evidence="2">
    <location>
        <begin position="109"/>
        <end position="131"/>
    </location>
</feature>
<keyword evidence="2" id="KW-1133">Transmembrane helix</keyword>
<feature type="region of interest" description="Disordered" evidence="1">
    <location>
        <begin position="273"/>
        <end position="325"/>
    </location>
</feature>
<feature type="transmembrane region" description="Helical" evidence="2">
    <location>
        <begin position="194"/>
        <end position="215"/>
    </location>
</feature>
<proteinExistence type="predicted"/>
<evidence type="ECO:0008006" key="4">
    <source>
        <dbReference type="Google" id="ProtNLM"/>
    </source>
</evidence>
<dbReference type="EMBL" id="HBDZ01015330">
    <property type="protein sequence ID" value="CAD8250285.1"/>
    <property type="molecule type" value="Transcribed_RNA"/>
</dbReference>
<organism evidence="3">
    <name type="scientific">Prasinoderma coloniale</name>
    <dbReference type="NCBI Taxonomy" id="156133"/>
    <lineage>
        <taxon>Eukaryota</taxon>
        <taxon>Viridiplantae</taxon>
        <taxon>Prasinodermophyta</taxon>
        <taxon>Prasinodermophyceae</taxon>
        <taxon>Prasinodermales</taxon>
        <taxon>Prasinodermaceae</taxon>
        <taxon>Prasinoderma</taxon>
    </lineage>
</organism>